<dbReference type="RefSeq" id="WP_135531606.1">
    <property type="nucleotide sequence ID" value="NZ_SRKZ01000004.1"/>
</dbReference>
<dbReference type="OrthoDB" id="1495210at2"/>
<name>A0A4Z0MJ44_9BACT</name>
<evidence type="ECO:0008006" key="3">
    <source>
        <dbReference type="Google" id="ProtNLM"/>
    </source>
</evidence>
<gene>
    <name evidence="1" type="ORF">EU557_16760</name>
</gene>
<accession>A0A4Z0MJ44</accession>
<keyword evidence="2" id="KW-1185">Reference proteome</keyword>
<organism evidence="1 2">
    <name type="scientific">Hymenobacter wooponensis</name>
    <dbReference type="NCBI Taxonomy" id="1525360"/>
    <lineage>
        <taxon>Bacteria</taxon>
        <taxon>Pseudomonadati</taxon>
        <taxon>Bacteroidota</taxon>
        <taxon>Cytophagia</taxon>
        <taxon>Cytophagales</taxon>
        <taxon>Hymenobacteraceae</taxon>
        <taxon>Hymenobacter</taxon>
    </lineage>
</organism>
<dbReference type="AlphaFoldDB" id="A0A4Z0MJ44"/>
<dbReference type="EMBL" id="SRKZ01000004">
    <property type="protein sequence ID" value="TGD79862.1"/>
    <property type="molecule type" value="Genomic_DNA"/>
</dbReference>
<dbReference type="Gene3D" id="1.25.10.10">
    <property type="entry name" value="Leucine-rich Repeat Variant"/>
    <property type="match status" value="1"/>
</dbReference>
<sequence length="133" mass="15146">MIVSAEEFIKLRVSEVEAEYHRAAHDAADISIWVDVIERYPSFKEWVVHNKTIPLAILEMLAEDADPAVRRRIATKRKIDSRIVSLLSGDADESVRHALISNAALTEKQLRAMHVQDSQWLQAELAKRLAAYK</sequence>
<comment type="caution">
    <text evidence="1">The sequence shown here is derived from an EMBL/GenBank/DDBJ whole genome shotgun (WGS) entry which is preliminary data.</text>
</comment>
<proteinExistence type="predicted"/>
<protein>
    <recommendedName>
        <fullName evidence="3">HEAT repeat domain-containing protein</fullName>
    </recommendedName>
</protein>
<evidence type="ECO:0000313" key="1">
    <source>
        <dbReference type="EMBL" id="TGD79862.1"/>
    </source>
</evidence>
<dbReference type="InterPro" id="IPR011989">
    <property type="entry name" value="ARM-like"/>
</dbReference>
<dbReference type="Proteomes" id="UP000298284">
    <property type="component" value="Unassembled WGS sequence"/>
</dbReference>
<reference evidence="1 2" key="1">
    <citation type="submission" date="2019-04" db="EMBL/GenBank/DDBJ databases">
        <authorList>
            <person name="Feng G."/>
            <person name="Zhang J."/>
            <person name="Zhu H."/>
        </authorList>
    </citation>
    <scope>NUCLEOTIDE SEQUENCE [LARGE SCALE GENOMIC DNA]</scope>
    <source>
        <strain evidence="1 2">JCM 19491</strain>
    </source>
</reference>
<evidence type="ECO:0000313" key="2">
    <source>
        <dbReference type="Proteomes" id="UP000298284"/>
    </source>
</evidence>